<keyword evidence="2" id="KW-1185">Reference proteome</keyword>
<gene>
    <name evidence="1" type="ORF">OXPF_05330</name>
</gene>
<dbReference type="Gene3D" id="2.50.20.10">
    <property type="entry name" value="Lipoprotein localisation LolA/LolB/LppX"/>
    <property type="match status" value="1"/>
</dbReference>
<protein>
    <submittedName>
        <fullName evidence="1">Uncharacterized protein</fullName>
    </submittedName>
</protein>
<dbReference type="AlphaFoldDB" id="A0A0P8WE99"/>
<name>A0A0P8WE99_9CLOT</name>
<proteinExistence type="predicted"/>
<reference evidence="1 2" key="1">
    <citation type="submission" date="2015-09" db="EMBL/GenBank/DDBJ databases">
        <title>Genome sequence of Oxobacter pfennigii DSM 3222.</title>
        <authorList>
            <person name="Poehlein A."/>
            <person name="Bengelsdorf F.R."/>
            <person name="Schiel-Bengelsdorf B."/>
            <person name="Duerre P."/>
            <person name="Daniel R."/>
        </authorList>
    </citation>
    <scope>NUCLEOTIDE SEQUENCE [LARGE SCALE GENOMIC DNA]</scope>
    <source>
        <strain evidence="1 2">DSM 3222</strain>
    </source>
</reference>
<evidence type="ECO:0000313" key="1">
    <source>
        <dbReference type="EMBL" id="KPU46052.1"/>
    </source>
</evidence>
<dbReference type="Proteomes" id="UP000050326">
    <property type="component" value="Unassembled WGS sequence"/>
</dbReference>
<accession>A0A0P8WE99</accession>
<dbReference type="OrthoDB" id="2918807at2"/>
<organism evidence="1 2">
    <name type="scientific">Oxobacter pfennigii</name>
    <dbReference type="NCBI Taxonomy" id="36849"/>
    <lineage>
        <taxon>Bacteria</taxon>
        <taxon>Bacillati</taxon>
        <taxon>Bacillota</taxon>
        <taxon>Clostridia</taxon>
        <taxon>Eubacteriales</taxon>
        <taxon>Clostridiaceae</taxon>
        <taxon>Oxobacter</taxon>
    </lineage>
</organism>
<sequence>MASKTHIFDGDKYHVYFEEEKQSVITPAVKYSAEDSKYIKAKDRYNKDINGNKTILLRVDQAHMGIAQRSLFPQDIAASFLQDYSKWDITGEEKYLNYDVYKVEGTLESYLSEKLGGNRFKMLVEKNTGILLKYEVFGEDNILNTTLETTLFKLNADIDDKDFVKENAAEYTAKKMPEPSAKNNYR</sequence>
<evidence type="ECO:0000313" key="2">
    <source>
        <dbReference type="Proteomes" id="UP000050326"/>
    </source>
</evidence>
<comment type="caution">
    <text evidence="1">The sequence shown here is derived from an EMBL/GenBank/DDBJ whole genome shotgun (WGS) entry which is preliminary data.</text>
</comment>
<dbReference type="EMBL" id="LKET01000016">
    <property type="protein sequence ID" value="KPU46052.1"/>
    <property type="molecule type" value="Genomic_DNA"/>
</dbReference>
<dbReference type="RefSeq" id="WP_054873657.1">
    <property type="nucleotide sequence ID" value="NZ_LKET01000016.1"/>
</dbReference>